<accession>A0AAD7BQX3</accession>
<name>A0AAD7BQX3_9AGAR</name>
<organism evidence="1 2">
    <name type="scientific">Roridomyces roridus</name>
    <dbReference type="NCBI Taxonomy" id="1738132"/>
    <lineage>
        <taxon>Eukaryota</taxon>
        <taxon>Fungi</taxon>
        <taxon>Dikarya</taxon>
        <taxon>Basidiomycota</taxon>
        <taxon>Agaricomycotina</taxon>
        <taxon>Agaricomycetes</taxon>
        <taxon>Agaricomycetidae</taxon>
        <taxon>Agaricales</taxon>
        <taxon>Marasmiineae</taxon>
        <taxon>Mycenaceae</taxon>
        <taxon>Roridomyces</taxon>
    </lineage>
</organism>
<gene>
    <name evidence="1" type="ORF">FB45DRAFT_918057</name>
</gene>
<dbReference type="Proteomes" id="UP001221142">
    <property type="component" value="Unassembled WGS sequence"/>
</dbReference>
<reference evidence="1" key="1">
    <citation type="submission" date="2023-03" db="EMBL/GenBank/DDBJ databases">
        <title>Massive genome expansion in bonnet fungi (Mycena s.s.) driven by repeated elements and novel gene families across ecological guilds.</title>
        <authorList>
            <consortium name="Lawrence Berkeley National Laboratory"/>
            <person name="Harder C.B."/>
            <person name="Miyauchi S."/>
            <person name="Viragh M."/>
            <person name="Kuo A."/>
            <person name="Thoen E."/>
            <person name="Andreopoulos B."/>
            <person name="Lu D."/>
            <person name="Skrede I."/>
            <person name="Drula E."/>
            <person name="Henrissat B."/>
            <person name="Morin E."/>
            <person name="Kohler A."/>
            <person name="Barry K."/>
            <person name="LaButti K."/>
            <person name="Morin E."/>
            <person name="Salamov A."/>
            <person name="Lipzen A."/>
            <person name="Mereny Z."/>
            <person name="Hegedus B."/>
            <person name="Baldrian P."/>
            <person name="Stursova M."/>
            <person name="Weitz H."/>
            <person name="Taylor A."/>
            <person name="Grigoriev I.V."/>
            <person name="Nagy L.G."/>
            <person name="Martin F."/>
            <person name="Kauserud H."/>
        </authorList>
    </citation>
    <scope>NUCLEOTIDE SEQUENCE</scope>
    <source>
        <strain evidence="1">9284</strain>
    </source>
</reference>
<feature type="non-terminal residue" evidence="1">
    <location>
        <position position="1"/>
    </location>
</feature>
<dbReference type="AlphaFoldDB" id="A0AAD7BQX3"/>
<sequence length="416" mass="47243">LIVEIEVASQNGEEGNSKSELILFSICRRFRYAVIGSPELWAEVEMDATSEISINLSQLYLERSAAREIWVTLRAPGRSTEILSEGLPLLTPHIIRISRLNVVANRSSYLDELLEPLRNVAVPRLQHFEVVTRPNNFDNPYRLPDDLFSLGAAKLFSLSMSYCLTGAHQWLNYLTHVEFKESASLTGEWSEIFTDITDQLPSLIALKLGMGTFGRVEGTVISSRCLAHIHLDCCGWDDVRALLDILSCFDTPALSDLTLYECHGDQISVLFNSDSTQFKSSFSALASLSCVQKEPEPEHTQCKDNEDVYPHYQTIASPPIHLFPRLSSWSLINQCFTARMLTETLGRNSRPWPLLQTVTVWPLEPDLDAVYDALREILQWKRENQEAVPKLRLSQSLFSREYWAENEVEVELVEAF</sequence>
<proteinExistence type="predicted"/>
<dbReference type="EMBL" id="JARKIF010000010">
    <property type="protein sequence ID" value="KAJ7628337.1"/>
    <property type="molecule type" value="Genomic_DNA"/>
</dbReference>
<comment type="caution">
    <text evidence="1">The sequence shown here is derived from an EMBL/GenBank/DDBJ whole genome shotgun (WGS) entry which is preliminary data.</text>
</comment>
<evidence type="ECO:0000313" key="1">
    <source>
        <dbReference type="EMBL" id="KAJ7628337.1"/>
    </source>
</evidence>
<protein>
    <submittedName>
        <fullName evidence="1">Uncharacterized protein</fullName>
    </submittedName>
</protein>
<keyword evidence="2" id="KW-1185">Reference proteome</keyword>
<evidence type="ECO:0000313" key="2">
    <source>
        <dbReference type="Proteomes" id="UP001221142"/>
    </source>
</evidence>